<dbReference type="PROSITE" id="PS50937">
    <property type="entry name" value="HTH_MERR_2"/>
    <property type="match status" value="1"/>
</dbReference>
<evidence type="ECO:0000313" key="3">
    <source>
        <dbReference type="EMBL" id="CAK8053948.1"/>
    </source>
</evidence>
<feature type="domain" description="HTH merR-type" evidence="2">
    <location>
        <begin position="1"/>
        <end position="70"/>
    </location>
</feature>
<evidence type="ECO:0000259" key="2">
    <source>
        <dbReference type="PROSITE" id="PS50937"/>
    </source>
</evidence>
<organism evidence="3 4">
    <name type="scientific">Eupransor demetentiae</name>
    <dbReference type="NCBI Taxonomy" id="3109584"/>
    <lineage>
        <taxon>Bacteria</taxon>
        <taxon>Bacillati</taxon>
        <taxon>Bacillota</taxon>
        <taxon>Bacilli</taxon>
        <taxon>Lactobacillales</taxon>
        <taxon>Lactobacillaceae</taxon>
        <taxon>Eupransor</taxon>
    </lineage>
</organism>
<comment type="caution">
    <text evidence="3">The sequence shown here is derived from an EMBL/GenBank/DDBJ whole genome shotgun (WGS) entry which is preliminary data.</text>
</comment>
<dbReference type="PANTHER" id="PTHR30204:SF82">
    <property type="entry name" value="TRANSCRIPTIONAL REGULATOR, MERR FAMILY"/>
    <property type="match status" value="1"/>
</dbReference>
<reference evidence="3 4" key="1">
    <citation type="submission" date="2024-01" db="EMBL/GenBank/DDBJ databases">
        <authorList>
            <person name="Botero Cardona J."/>
        </authorList>
    </citation>
    <scope>NUCLEOTIDE SEQUENCE [LARGE SCALE GENOMIC DNA]</scope>
    <source>
        <strain evidence="3 4">LMG 33000</strain>
    </source>
</reference>
<keyword evidence="4" id="KW-1185">Reference proteome</keyword>
<dbReference type="RefSeq" id="WP_349641493.1">
    <property type="nucleotide sequence ID" value="NZ_CAWVOH010000001.1"/>
</dbReference>
<dbReference type="Gene3D" id="1.10.1660.10">
    <property type="match status" value="1"/>
</dbReference>
<evidence type="ECO:0000313" key="4">
    <source>
        <dbReference type="Proteomes" id="UP001314241"/>
    </source>
</evidence>
<dbReference type="PANTHER" id="PTHR30204">
    <property type="entry name" value="REDOX-CYCLING DRUG-SENSING TRANSCRIPTIONAL ACTIVATOR SOXR"/>
    <property type="match status" value="1"/>
</dbReference>
<dbReference type="CDD" id="cd01109">
    <property type="entry name" value="HTH_YyaN"/>
    <property type="match status" value="1"/>
</dbReference>
<keyword evidence="1" id="KW-0238">DNA-binding</keyword>
<evidence type="ECO:0000256" key="1">
    <source>
        <dbReference type="ARBA" id="ARBA00023125"/>
    </source>
</evidence>
<dbReference type="SUPFAM" id="SSF46955">
    <property type="entry name" value="Putative DNA-binding domain"/>
    <property type="match status" value="1"/>
</dbReference>
<dbReference type="Proteomes" id="UP001314241">
    <property type="component" value="Unassembled WGS sequence"/>
</dbReference>
<proteinExistence type="predicted"/>
<sequence>MSYSIGQVAEMYKLPVSTVRYYDKMGLFPGLKRESGFRRFSNVDVQALNLIDCLKKSGLSITDIKDFMDLTTKGPSTFEERRELFIEQEATVEKELAEIKKVQAMLQFKHWYYDEAIKLGNEEAVQAMIPDQLPKEIRAAYQLSHN</sequence>
<accession>A0ABM9N460</accession>
<name>A0ABM9N460_9LACO</name>
<dbReference type="Pfam" id="PF13411">
    <property type="entry name" value="MerR_1"/>
    <property type="match status" value="1"/>
</dbReference>
<dbReference type="SMART" id="SM00422">
    <property type="entry name" value="HTH_MERR"/>
    <property type="match status" value="1"/>
</dbReference>
<dbReference type="InterPro" id="IPR000551">
    <property type="entry name" value="MerR-type_HTH_dom"/>
</dbReference>
<protein>
    <submittedName>
        <fullName evidence="3">MerR family (SoxR)</fullName>
    </submittedName>
</protein>
<dbReference type="InterPro" id="IPR047057">
    <property type="entry name" value="MerR_fam"/>
</dbReference>
<gene>
    <name evidence="3" type="ORF">R54876_GBNLAHCA_00507</name>
</gene>
<dbReference type="EMBL" id="CAWVOH010000001">
    <property type="protein sequence ID" value="CAK8053948.1"/>
    <property type="molecule type" value="Genomic_DNA"/>
</dbReference>
<dbReference type="InterPro" id="IPR009061">
    <property type="entry name" value="DNA-bd_dom_put_sf"/>
</dbReference>